<dbReference type="Proteomes" id="UP001432027">
    <property type="component" value="Unassembled WGS sequence"/>
</dbReference>
<name>A0AAV5SS69_9BILA</name>
<keyword evidence="2" id="KW-1185">Reference proteome</keyword>
<feature type="non-terminal residue" evidence="1">
    <location>
        <position position="149"/>
    </location>
</feature>
<protein>
    <submittedName>
        <fullName evidence="1">Uncharacterized protein</fullName>
    </submittedName>
</protein>
<dbReference type="AlphaFoldDB" id="A0AAV5SS69"/>
<organism evidence="1 2">
    <name type="scientific">Pristionchus entomophagus</name>
    <dbReference type="NCBI Taxonomy" id="358040"/>
    <lineage>
        <taxon>Eukaryota</taxon>
        <taxon>Metazoa</taxon>
        <taxon>Ecdysozoa</taxon>
        <taxon>Nematoda</taxon>
        <taxon>Chromadorea</taxon>
        <taxon>Rhabditida</taxon>
        <taxon>Rhabditina</taxon>
        <taxon>Diplogasteromorpha</taxon>
        <taxon>Diplogasteroidea</taxon>
        <taxon>Neodiplogasteridae</taxon>
        <taxon>Pristionchus</taxon>
    </lineage>
</organism>
<gene>
    <name evidence="1" type="ORF">PENTCL1PPCAC_7802</name>
</gene>
<feature type="non-terminal residue" evidence="1">
    <location>
        <position position="1"/>
    </location>
</feature>
<evidence type="ECO:0000313" key="1">
    <source>
        <dbReference type="EMBL" id="GMS85627.1"/>
    </source>
</evidence>
<evidence type="ECO:0000313" key="2">
    <source>
        <dbReference type="Proteomes" id="UP001432027"/>
    </source>
</evidence>
<accession>A0AAV5SS69</accession>
<reference evidence="1" key="1">
    <citation type="submission" date="2023-10" db="EMBL/GenBank/DDBJ databases">
        <title>Genome assembly of Pristionchus species.</title>
        <authorList>
            <person name="Yoshida K."/>
            <person name="Sommer R.J."/>
        </authorList>
    </citation>
    <scope>NUCLEOTIDE SEQUENCE</scope>
    <source>
        <strain evidence="1">RS0144</strain>
    </source>
</reference>
<sequence>DNVVSRNPRRRIDLLRRRTAAHREHDTRRDGIHAIFRCHLHRDAPQHLRPHADVQTGQEVLGRLQQRRGRLSLHHGGLRSDLSLHYRHPYGVVGAATRISRHDWTERTQRRMQDRCILTARVHLIIDLELADHVGATVPLGLPPTRIHS</sequence>
<proteinExistence type="predicted"/>
<comment type="caution">
    <text evidence="1">The sequence shown here is derived from an EMBL/GenBank/DDBJ whole genome shotgun (WGS) entry which is preliminary data.</text>
</comment>
<dbReference type="EMBL" id="BTSX01000002">
    <property type="protein sequence ID" value="GMS85627.1"/>
    <property type="molecule type" value="Genomic_DNA"/>
</dbReference>